<comment type="function">
    <text evidence="7">Acts as a ribosome collision sensor, splitting the ribosome into its 2 subunits. Detects stalled/collided 70S ribosomes which it binds and splits by an ATP-hydrolysis driven conformational change. Acts upstream of the ribosome quality control system (RQC), a ribosome-associated complex that mediates the extraction of incompletely synthesized nascent chains from stalled ribosomes and their subsequent degradation. Probably generates substrates for RQC.</text>
</comment>
<dbReference type="InterPro" id="IPR002625">
    <property type="entry name" value="Smr_dom"/>
</dbReference>
<dbReference type="GO" id="GO:0140664">
    <property type="term" value="F:ATP-dependent DNA damage sensor activity"/>
    <property type="evidence" value="ECO:0007669"/>
    <property type="project" value="InterPro"/>
</dbReference>
<dbReference type="GO" id="GO:0043023">
    <property type="term" value="F:ribosomal large subunit binding"/>
    <property type="evidence" value="ECO:0007669"/>
    <property type="project" value="UniProtKB-UniRule"/>
</dbReference>
<dbReference type="InterPro" id="IPR045076">
    <property type="entry name" value="MutS"/>
</dbReference>
<evidence type="ECO:0000256" key="7">
    <source>
        <dbReference type="HAMAP-Rule" id="MF_00092"/>
    </source>
</evidence>
<evidence type="ECO:0000256" key="3">
    <source>
        <dbReference type="ARBA" id="ARBA00022801"/>
    </source>
</evidence>
<dbReference type="SUPFAM" id="SSF160443">
    <property type="entry name" value="SMR domain-like"/>
    <property type="match status" value="1"/>
</dbReference>
<dbReference type="GO" id="GO:0030983">
    <property type="term" value="F:mismatched DNA binding"/>
    <property type="evidence" value="ECO:0007669"/>
    <property type="project" value="InterPro"/>
</dbReference>
<comment type="similarity">
    <text evidence="7">Belongs to the DNA mismatch repair MutS family. MutS2 subfamily.</text>
</comment>
<dbReference type="GO" id="GO:0072344">
    <property type="term" value="P:rescue of stalled ribosome"/>
    <property type="evidence" value="ECO:0007669"/>
    <property type="project" value="UniProtKB-UniRule"/>
</dbReference>
<dbReference type="Pfam" id="PF20297">
    <property type="entry name" value="MSSS"/>
    <property type="match status" value="1"/>
</dbReference>
<dbReference type="PANTHER" id="PTHR48466">
    <property type="entry name" value="OS10G0509000 PROTEIN-RELATED"/>
    <property type="match status" value="1"/>
</dbReference>
<dbReference type="GeneID" id="77461262"/>
<keyword evidence="6 7" id="KW-0238">DNA-binding</keyword>
<comment type="function">
    <text evidence="7">Endonuclease that is involved in the suppression of homologous recombination and thus may have a key role in the control of bacterial genetic diversity.</text>
</comment>
<keyword evidence="1 7" id="KW-0699">rRNA-binding</keyword>
<dbReference type="EC" id="3.1.-.-" evidence="7"/>
<gene>
    <name evidence="7 10" type="primary">mutS2</name>
    <name evidence="7" type="synonym">rqcU</name>
    <name evidence="10" type="ORF">NCTC11087_00268</name>
</gene>
<proteinExistence type="inferred from homology"/>
<evidence type="ECO:0000256" key="1">
    <source>
        <dbReference type="ARBA" id="ARBA00022730"/>
    </source>
</evidence>
<keyword evidence="7" id="KW-0540">Nuclease</keyword>
<dbReference type="PROSITE" id="PS50828">
    <property type="entry name" value="SMR"/>
    <property type="match status" value="1"/>
</dbReference>
<dbReference type="SUPFAM" id="SSF48334">
    <property type="entry name" value="DNA repair protein MutS, domain III"/>
    <property type="match status" value="1"/>
</dbReference>
<dbReference type="GO" id="GO:0004519">
    <property type="term" value="F:endonuclease activity"/>
    <property type="evidence" value="ECO:0007669"/>
    <property type="project" value="UniProtKB-UniRule"/>
</dbReference>
<evidence type="ECO:0000256" key="8">
    <source>
        <dbReference type="SAM" id="Coils"/>
    </source>
</evidence>
<dbReference type="Gene3D" id="3.30.1370.110">
    <property type="match status" value="1"/>
</dbReference>
<dbReference type="SMART" id="SM00463">
    <property type="entry name" value="SMR"/>
    <property type="match status" value="1"/>
</dbReference>
<feature type="coiled-coil region" evidence="8">
    <location>
        <begin position="505"/>
        <end position="593"/>
    </location>
</feature>
<dbReference type="RefSeq" id="WP_051130163.1">
    <property type="nucleotide sequence ID" value="NZ_UHFX01000003.1"/>
</dbReference>
<dbReference type="GO" id="GO:0019843">
    <property type="term" value="F:rRNA binding"/>
    <property type="evidence" value="ECO:0007669"/>
    <property type="project" value="UniProtKB-UniRule"/>
</dbReference>
<dbReference type="PANTHER" id="PTHR48466:SF2">
    <property type="entry name" value="OS10G0509000 PROTEIN"/>
    <property type="match status" value="1"/>
</dbReference>
<dbReference type="SMART" id="SM00534">
    <property type="entry name" value="MUTSac"/>
    <property type="match status" value="1"/>
</dbReference>
<dbReference type="Pfam" id="PF00488">
    <property type="entry name" value="MutS_V"/>
    <property type="match status" value="1"/>
</dbReference>
<keyword evidence="11" id="KW-1185">Reference proteome</keyword>
<dbReference type="NCBIfam" id="TIGR01069">
    <property type="entry name" value="mutS2"/>
    <property type="match status" value="1"/>
</dbReference>
<dbReference type="InterPro" id="IPR036063">
    <property type="entry name" value="Smr_dom_sf"/>
</dbReference>
<evidence type="ECO:0000256" key="5">
    <source>
        <dbReference type="ARBA" id="ARBA00022884"/>
    </source>
</evidence>
<keyword evidence="7" id="KW-0255">Endonuclease</keyword>
<dbReference type="InterPro" id="IPR000432">
    <property type="entry name" value="DNA_mismatch_repair_MutS_C"/>
</dbReference>
<evidence type="ECO:0000256" key="6">
    <source>
        <dbReference type="ARBA" id="ARBA00023125"/>
    </source>
</evidence>
<evidence type="ECO:0000259" key="9">
    <source>
        <dbReference type="PROSITE" id="PS50828"/>
    </source>
</evidence>
<evidence type="ECO:0000256" key="4">
    <source>
        <dbReference type="ARBA" id="ARBA00022840"/>
    </source>
</evidence>
<reference evidence="10 11" key="1">
    <citation type="submission" date="2018-06" db="EMBL/GenBank/DDBJ databases">
        <authorList>
            <consortium name="Pathogen Informatics"/>
            <person name="Doyle S."/>
        </authorList>
    </citation>
    <scope>NUCLEOTIDE SEQUENCE [LARGE SCALE GENOMIC DNA]</scope>
    <source>
        <strain evidence="10 11">NCTC11087</strain>
    </source>
</reference>
<feature type="binding site" evidence="7">
    <location>
        <begin position="336"/>
        <end position="343"/>
    </location>
    <ligand>
        <name>ATP</name>
        <dbReference type="ChEBI" id="CHEBI:30616"/>
    </ligand>
</feature>
<dbReference type="GO" id="GO:0005524">
    <property type="term" value="F:ATP binding"/>
    <property type="evidence" value="ECO:0007669"/>
    <property type="project" value="UniProtKB-UniRule"/>
</dbReference>
<keyword evidence="5 7" id="KW-0694">RNA-binding</keyword>
<dbReference type="InterPro" id="IPR036187">
    <property type="entry name" value="DNA_mismatch_repair_MutS_sf"/>
</dbReference>
<organism evidence="10 11">
    <name type="scientific">Faecalicoccus pleomorphus</name>
    <dbReference type="NCBI Taxonomy" id="1323"/>
    <lineage>
        <taxon>Bacteria</taxon>
        <taxon>Bacillati</taxon>
        <taxon>Bacillota</taxon>
        <taxon>Erysipelotrichia</taxon>
        <taxon>Erysipelotrichales</taxon>
        <taxon>Erysipelotrichaceae</taxon>
        <taxon>Faecalicoccus</taxon>
    </lineage>
</organism>
<dbReference type="EMBL" id="UHFX01000003">
    <property type="protein sequence ID" value="SUO03407.1"/>
    <property type="molecule type" value="Genomic_DNA"/>
</dbReference>
<dbReference type="SUPFAM" id="SSF52540">
    <property type="entry name" value="P-loop containing nucleoside triphosphate hydrolases"/>
    <property type="match status" value="1"/>
</dbReference>
<keyword evidence="3 7" id="KW-0378">Hydrolase</keyword>
<evidence type="ECO:0000313" key="10">
    <source>
        <dbReference type="EMBL" id="SUO03407.1"/>
    </source>
</evidence>
<comment type="subunit">
    <text evidence="7">Homodimer. Binds to stalled ribosomes, contacting rRNA.</text>
</comment>
<dbReference type="Proteomes" id="UP000255523">
    <property type="component" value="Unassembled WGS sequence"/>
</dbReference>
<dbReference type="InterPro" id="IPR027417">
    <property type="entry name" value="P-loop_NTPase"/>
</dbReference>
<dbReference type="PIRSF" id="PIRSF005814">
    <property type="entry name" value="MutS_YshD"/>
    <property type="match status" value="1"/>
</dbReference>
<dbReference type="AlphaFoldDB" id="A0A380LJI4"/>
<feature type="domain" description="Smr" evidence="9">
    <location>
        <begin position="697"/>
        <end position="772"/>
    </location>
</feature>
<dbReference type="GO" id="GO:0006298">
    <property type="term" value="P:mismatch repair"/>
    <property type="evidence" value="ECO:0007669"/>
    <property type="project" value="InterPro"/>
</dbReference>
<accession>A0A380LJI4</accession>
<dbReference type="GO" id="GO:0016887">
    <property type="term" value="F:ATP hydrolysis activity"/>
    <property type="evidence" value="ECO:0007669"/>
    <property type="project" value="InterPro"/>
</dbReference>
<sequence length="772" mass="87386">MRKDLGAYRNELNQAIDFDRVLDQFAAHTSFSLSRSQIQNALPLQDRYQMQEKLDLVRESIGLFQSGSTLSLHGCHDIEPAVKKAVRQMVLSPQELLEIASFLMACQRVQNTLRDESYEKLVAYSETMQTCKSLMTKIQDCIDMSGSVKDDASALLVQKHQQLVHARQALISRSRDFVKKNASKLMEALTTTIAGRTCVLVKAGEKNAFGGMIHGQSQSGLAFYVEPSSFVSLNNEVQLALSQIEEEKHRICKELSRLTASFEVALLSNLETMTILDCAFAKAHWAIEKDGCVPLIQTQDRSMTLEFARHPLIDVNKVVANTYKLLKDQRVLMITGPNMGGKTVTLKTMGLCVALSHAGFPVCCHRAVLPYYRSVWFDIGDQQSIENNLSTFSSHVSSLAMICSKCDPFSFILLDEIGNGTDPAEGSALAIAILEYLIQKKATIITSTHYNAVKSYGKTHENILVASMQFDKESLMPTYKYLPGVSGASYAFSIARQYHLDSWILDKAKQIKEETEDSRNKELEKLEKLQNEVVLEKERFEKLIRDAHQLQKEAQETKEKLAHRKEVFEKEYQQRLEELLIKKEQEADALIEKLNKTTMVRPHEKTQLMHDLEALQPETKEKEEKDSFAVGDYVQIQDLNSHGEIIELRKKEAVVLTNGMKMKVKTNRLKKMKRPRLEKTQPKAHRDKTFVRVPLELNIIGCRVEEGLRSMDHYLDQCVAHHIKQVRIIHGMGTGKLRSAVWQDLKKHPMVKEYTSAGPSDGGLGATIITLK</sequence>
<dbReference type="GO" id="GO:0045910">
    <property type="term" value="P:negative regulation of DNA recombination"/>
    <property type="evidence" value="ECO:0007669"/>
    <property type="project" value="InterPro"/>
</dbReference>
<dbReference type="Gene3D" id="3.40.50.300">
    <property type="entry name" value="P-loop containing nucleotide triphosphate hydrolases"/>
    <property type="match status" value="1"/>
</dbReference>
<evidence type="ECO:0000256" key="2">
    <source>
        <dbReference type="ARBA" id="ARBA00022741"/>
    </source>
</evidence>
<dbReference type="FunFam" id="3.40.50.300:FF:000830">
    <property type="entry name" value="Endonuclease MutS2"/>
    <property type="match status" value="1"/>
</dbReference>
<dbReference type="OrthoDB" id="9808166at2"/>
<dbReference type="InterPro" id="IPR005747">
    <property type="entry name" value="MutS2"/>
</dbReference>
<dbReference type="Pfam" id="PF01713">
    <property type="entry name" value="Smr"/>
    <property type="match status" value="1"/>
</dbReference>
<protein>
    <recommendedName>
        <fullName evidence="7">Endonuclease MutS2</fullName>
        <ecNumber evidence="7">3.1.-.-</ecNumber>
    </recommendedName>
    <alternativeName>
        <fullName evidence="7">Ribosome-associated protein quality control-upstream factor</fullName>
        <shortName evidence="7">RQC-upstream factor</shortName>
        <shortName evidence="7">RqcU</shortName>
        <ecNumber evidence="7">3.6.4.-</ecNumber>
    </alternativeName>
</protein>
<keyword evidence="2 7" id="KW-0547">Nucleotide-binding</keyword>
<evidence type="ECO:0000313" key="11">
    <source>
        <dbReference type="Proteomes" id="UP000255523"/>
    </source>
</evidence>
<keyword evidence="8" id="KW-0175">Coiled coil</keyword>
<dbReference type="InterPro" id="IPR007696">
    <property type="entry name" value="DNA_mismatch_repair_MutS_core"/>
</dbReference>
<dbReference type="InterPro" id="IPR046893">
    <property type="entry name" value="MSSS"/>
</dbReference>
<dbReference type="EC" id="3.6.4.-" evidence="7"/>
<dbReference type="HAMAP" id="MF_00092">
    <property type="entry name" value="MutS2"/>
    <property type="match status" value="1"/>
</dbReference>
<dbReference type="SMART" id="SM00533">
    <property type="entry name" value="MUTSd"/>
    <property type="match status" value="1"/>
</dbReference>
<keyword evidence="4 7" id="KW-0067">ATP-binding</keyword>
<name>A0A380LJI4_9FIRM</name>